<protein>
    <submittedName>
        <fullName evidence="1">Uncharacterized protein</fullName>
    </submittedName>
</protein>
<evidence type="ECO:0000313" key="1">
    <source>
        <dbReference type="EMBL" id="MCB8877569.1"/>
    </source>
</evidence>
<dbReference type="AlphaFoldDB" id="A0A963YVG7"/>
<comment type="caution">
    <text evidence="1">The sequence shown here is derived from an EMBL/GenBank/DDBJ whole genome shotgun (WGS) entry which is preliminary data.</text>
</comment>
<keyword evidence="2" id="KW-1185">Reference proteome</keyword>
<proteinExistence type="predicted"/>
<dbReference type="InterPro" id="IPR029063">
    <property type="entry name" value="SAM-dependent_MTases_sf"/>
</dbReference>
<accession>A0A963YVG7</accession>
<reference evidence="1" key="1">
    <citation type="journal article" date="2021" name="Microorganisms">
        <title>Acidisoma silvae sp. nov. and Acidisomacellulosilytica sp. nov., Two Acidophilic Bacteria Isolated from Decaying Wood, Hydrolyzing Cellulose and Producing Poly-3-hydroxybutyrate.</title>
        <authorList>
            <person name="Mieszkin S."/>
            <person name="Pouder E."/>
            <person name="Uroz S."/>
            <person name="Simon-Colin C."/>
            <person name="Alain K."/>
        </authorList>
    </citation>
    <scope>NUCLEOTIDE SEQUENCE</scope>
    <source>
        <strain evidence="1">HW T2.11</strain>
    </source>
</reference>
<reference evidence="1" key="2">
    <citation type="submission" date="2021-01" db="EMBL/GenBank/DDBJ databases">
        <authorList>
            <person name="Mieszkin S."/>
            <person name="Pouder E."/>
            <person name="Alain K."/>
        </authorList>
    </citation>
    <scope>NUCLEOTIDE SEQUENCE</scope>
    <source>
        <strain evidence="1">HW T2.11</strain>
    </source>
</reference>
<dbReference type="Gene3D" id="3.40.50.150">
    <property type="entry name" value="Vaccinia Virus protein VP39"/>
    <property type="match status" value="1"/>
</dbReference>
<dbReference type="RefSeq" id="WP_227323218.1">
    <property type="nucleotide sequence ID" value="NZ_JAESVB010000015.1"/>
</dbReference>
<name>A0A963YVG7_9PROT</name>
<evidence type="ECO:0000313" key="2">
    <source>
        <dbReference type="Proteomes" id="UP000708298"/>
    </source>
</evidence>
<gene>
    <name evidence="1" type="ORF">ASILVAE211_20405</name>
</gene>
<dbReference type="EMBL" id="JAESVB010000015">
    <property type="protein sequence ID" value="MCB8877569.1"/>
    <property type="molecule type" value="Genomic_DNA"/>
</dbReference>
<organism evidence="1 2">
    <name type="scientific">Acidisoma silvae</name>
    <dbReference type="NCBI Taxonomy" id="2802396"/>
    <lineage>
        <taxon>Bacteria</taxon>
        <taxon>Pseudomonadati</taxon>
        <taxon>Pseudomonadota</taxon>
        <taxon>Alphaproteobacteria</taxon>
        <taxon>Acetobacterales</taxon>
        <taxon>Acidocellaceae</taxon>
        <taxon>Acidisoma</taxon>
    </lineage>
</organism>
<sequence length="195" mass="21309">MIPFYELSLEARLALTEAAMAEKRTLTERWLALATEEASHWDARAAMAAALLADAPSVADFGCGTMGLARHLRPDQRYIPLDVTARDHRTLVCDLNAAPPPETGAVAAACLGLLEYIHDPLALLRALHGQYPVLVVSYCVTDAPGALADRRAHAWVNDFSEAEMTAVFRASGWKPDAGRMVGDLQNLWRLTKNPF</sequence>
<dbReference type="Proteomes" id="UP000708298">
    <property type="component" value="Unassembled WGS sequence"/>
</dbReference>
<dbReference type="SUPFAM" id="SSF53335">
    <property type="entry name" value="S-adenosyl-L-methionine-dependent methyltransferases"/>
    <property type="match status" value="1"/>
</dbReference>